<organism evidence="2 3">
    <name type="scientific">Raoultibacter timonensis</name>
    <dbReference type="NCBI Taxonomy" id="1907662"/>
    <lineage>
        <taxon>Bacteria</taxon>
        <taxon>Bacillati</taxon>
        <taxon>Actinomycetota</taxon>
        <taxon>Coriobacteriia</taxon>
        <taxon>Eggerthellales</taxon>
        <taxon>Eggerthellaceae</taxon>
        <taxon>Raoultibacter</taxon>
    </lineage>
</organism>
<keyword evidence="1" id="KW-1133">Transmembrane helix</keyword>
<accession>A0ABN6MIC7</accession>
<proteinExistence type="predicted"/>
<protein>
    <recommendedName>
        <fullName evidence="4">Viscotoxin-A3</fullName>
    </recommendedName>
</protein>
<keyword evidence="1" id="KW-0472">Membrane</keyword>
<feature type="transmembrane region" description="Helical" evidence="1">
    <location>
        <begin position="68"/>
        <end position="92"/>
    </location>
</feature>
<keyword evidence="3" id="KW-1185">Reference proteome</keyword>
<dbReference type="EMBL" id="AP025564">
    <property type="protein sequence ID" value="BDE96071.1"/>
    <property type="molecule type" value="Genomic_DNA"/>
</dbReference>
<evidence type="ECO:0008006" key="4">
    <source>
        <dbReference type="Google" id="ProtNLM"/>
    </source>
</evidence>
<dbReference type="Proteomes" id="UP001320544">
    <property type="component" value="Chromosome"/>
</dbReference>
<gene>
    <name evidence="2" type="ORF">CE91St30_14040</name>
</gene>
<dbReference type="RefSeq" id="WP_244412326.1">
    <property type="nucleotide sequence ID" value="NZ_AP025564.1"/>
</dbReference>
<keyword evidence="1" id="KW-0812">Transmembrane</keyword>
<feature type="transmembrane region" description="Helical" evidence="1">
    <location>
        <begin position="24"/>
        <end position="48"/>
    </location>
</feature>
<evidence type="ECO:0000256" key="1">
    <source>
        <dbReference type="SAM" id="Phobius"/>
    </source>
</evidence>
<name>A0ABN6MIC7_9ACTN</name>
<evidence type="ECO:0000313" key="2">
    <source>
        <dbReference type="EMBL" id="BDE96071.1"/>
    </source>
</evidence>
<reference evidence="2 3" key="1">
    <citation type="submission" date="2022-01" db="EMBL/GenBank/DDBJ databases">
        <title>Novel bile acid biosynthetic pathways are enriched in the microbiome of centenarians.</title>
        <authorList>
            <person name="Sato Y."/>
            <person name="Atarashi K."/>
            <person name="Plichta R.D."/>
            <person name="Arai Y."/>
            <person name="Sasajima S."/>
            <person name="Kearney M.S."/>
            <person name="Suda W."/>
            <person name="Takeshita K."/>
            <person name="Sasaki T."/>
            <person name="Okamoto S."/>
            <person name="Skelly N.A."/>
            <person name="Okamura Y."/>
            <person name="Vlamakis H."/>
            <person name="Li Y."/>
            <person name="Tanoue T."/>
            <person name="Takei H."/>
            <person name="Nittono H."/>
            <person name="Narushima S."/>
            <person name="Irie J."/>
            <person name="Itoh H."/>
            <person name="Moriya K."/>
            <person name="Sugiura Y."/>
            <person name="Suematsu M."/>
            <person name="Moritoki N."/>
            <person name="Shibata S."/>
            <person name="Littman R.D."/>
            <person name="Fischbach A.M."/>
            <person name="Uwamino Y."/>
            <person name="Inoue T."/>
            <person name="Honda A."/>
            <person name="Hattori M."/>
            <person name="Murai T."/>
            <person name="Xavier J.R."/>
            <person name="Hirose N."/>
            <person name="Honda K."/>
        </authorList>
    </citation>
    <scope>NUCLEOTIDE SEQUENCE [LARGE SCALE GENOMIC DNA]</scope>
    <source>
        <strain evidence="2 3">CE91-St30</strain>
    </source>
</reference>
<evidence type="ECO:0000313" key="3">
    <source>
        <dbReference type="Proteomes" id="UP001320544"/>
    </source>
</evidence>
<feature type="transmembrane region" description="Helical" evidence="1">
    <location>
        <begin position="113"/>
        <end position="132"/>
    </location>
</feature>
<sequence>MAELTDEQIAQEEKFLKGIPRVNVGALFLPPIWGPAHGIWITILWYPIWLFADNTFYAAFTERSALSIVVALLVFASLTVGTVVFAIVSQPLAAHRAAARGVSKEDYLKRERIWAIVCVIIGCAMIAAATYYNLVIRPTLGA</sequence>